<keyword evidence="1" id="KW-0472">Membrane</keyword>
<accession>A0ABU9XN29</accession>
<sequence length="183" mass="21237">MVRNYERRHYFMAIGIAILFISPLLLIIMPSFVVNSLYHEPGTWVVVVPGNSYILYGAGFFLLVVAALTIYFFNVRKIAVLISIGFVMISSLLFYYGTKPFRAISDQGISYREEITGEINTFTWEDINYINYYDVDWSEGFDQYEFFFKDGKHIQVTQNGSVMPYSIAISNKLKEAKIDIHWK</sequence>
<evidence type="ECO:0000256" key="1">
    <source>
        <dbReference type="SAM" id="Phobius"/>
    </source>
</evidence>
<dbReference type="EMBL" id="JBDIML010000004">
    <property type="protein sequence ID" value="MEN2768267.1"/>
    <property type="molecule type" value="Genomic_DNA"/>
</dbReference>
<dbReference type="Proteomes" id="UP001444625">
    <property type="component" value="Unassembled WGS sequence"/>
</dbReference>
<keyword evidence="1" id="KW-0812">Transmembrane</keyword>
<feature type="transmembrane region" description="Helical" evidence="1">
    <location>
        <begin position="78"/>
        <end position="97"/>
    </location>
</feature>
<feature type="transmembrane region" description="Helical" evidence="1">
    <location>
        <begin position="12"/>
        <end position="33"/>
    </location>
</feature>
<organism evidence="2 3">
    <name type="scientific">Ornithinibacillus xuwenensis</name>
    <dbReference type="NCBI Taxonomy" id="3144668"/>
    <lineage>
        <taxon>Bacteria</taxon>
        <taxon>Bacillati</taxon>
        <taxon>Bacillota</taxon>
        <taxon>Bacilli</taxon>
        <taxon>Bacillales</taxon>
        <taxon>Bacillaceae</taxon>
        <taxon>Ornithinibacillus</taxon>
    </lineage>
</organism>
<proteinExistence type="predicted"/>
<evidence type="ECO:0000313" key="3">
    <source>
        <dbReference type="Proteomes" id="UP001444625"/>
    </source>
</evidence>
<dbReference type="RefSeq" id="WP_345825745.1">
    <property type="nucleotide sequence ID" value="NZ_JBDIML010000004.1"/>
</dbReference>
<comment type="caution">
    <text evidence="2">The sequence shown here is derived from an EMBL/GenBank/DDBJ whole genome shotgun (WGS) entry which is preliminary data.</text>
</comment>
<name>A0ABU9XN29_9BACI</name>
<gene>
    <name evidence="2" type="ORF">ABC228_13885</name>
</gene>
<protein>
    <submittedName>
        <fullName evidence="2">Uncharacterized protein</fullName>
    </submittedName>
</protein>
<reference evidence="2 3" key="1">
    <citation type="submission" date="2024-05" db="EMBL/GenBank/DDBJ databases">
        <authorList>
            <person name="Haq I."/>
            <person name="Ullah Z."/>
            <person name="Ahmad R."/>
            <person name="Li M."/>
            <person name="Tong Y."/>
        </authorList>
    </citation>
    <scope>NUCLEOTIDE SEQUENCE [LARGE SCALE GENOMIC DNA]</scope>
    <source>
        <strain evidence="2 3">16A2E</strain>
    </source>
</reference>
<feature type="transmembrane region" description="Helical" evidence="1">
    <location>
        <begin position="53"/>
        <end position="73"/>
    </location>
</feature>
<evidence type="ECO:0000313" key="2">
    <source>
        <dbReference type="EMBL" id="MEN2768267.1"/>
    </source>
</evidence>
<keyword evidence="1" id="KW-1133">Transmembrane helix</keyword>
<keyword evidence="3" id="KW-1185">Reference proteome</keyword>